<keyword evidence="2" id="KW-1185">Reference proteome</keyword>
<gene>
    <name evidence="1" type="ORF">BCR44DRAFT_263439</name>
</gene>
<dbReference type="AlphaFoldDB" id="A0A1Y2H6N7"/>
<dbReference type="EMBL" id="MCFL01000137">
    <property type="protein sequence ID" value="ORZ29674.1"/>
    <property type="molecule type" value="Genomic_DNA"/>
</dbReference>
<protein>
    <submittedName>
        <fullName evidence="1">Uncharacterized protein</fullName>
    </submittedName>
</protein>
<evidence type="ECO:0000313" key="1">
    <source>
        <dbReference type="EMBL" id="ORZ29674.1"/>
    </source>
</evidence>
<evidence type="ECO:0000313" key="2">
    <source>
        <dbReference type="Proteomes" id="UP000193411"/>
    </source>
</evidence>
<comment type="caution">
    <text evidence="1">The sequence shown here is derived from an EMBL/GenBank/DDBJ whole genome shotgun (WGS) entry which is preliminary data.</text>
</comment>
<name>A0A1Y2H6N7_9FUNG</name>
<proteinExistence type="predicted"/>
<reference evidence="1 2" key="1">
    <citation type="submission" date="2016-07" db="EMBL/GenBank/DDBJ databases">
        <title>Pervasive Adenine N6-methylation of Active Genes in Fungi.</title>
        <authorList>
            <consortium name="DOE Joint Genome Institute"/>
            <person name="Mondo S.J."/>
            <person name="Dannebaum R.O."/>
            <person name="Kuo R.C."/>
            <person name="Labutti K."/>
            <person name="Haridas S."/>
            <person name="Kuo A."/>
            <person name="Salamov A."/>
            <person name="Ahrendt S.R."/>
            <person name="Lipzen A."/>
            <person name="Sullivan W."/>
            <person name="Andreopoulos W.B."/>
            <person name="Clum A."/>
            <person name="Lindquist E."/>
            <person name="Daum C."/>
            <person name="Ramamoorthy G.K."/>
            <person name="Gryganskyi A."/>
            <person name="Culley D."/>
            <person name="Magnuson J.K."/>
            <person name="James T.Y."/>
            <person name="O'Malley M.A."/>
            <person name="Stajich J.E."/>
            <person name="Spatafora J.W."/>
            <person name="Visel A."/>
            <person name="Grigoriev I.V."/>
        </authorList>
    </citation>
    <scope>NUCLEOTIDE SEQUENCE [LARGE SCALE GENOMIC DNA]</scope>
    <source>
        <strain evidence="1 2">PL171</strain>
    </source>
</reference>
<dbReference type="Proteomes" id="UP000193411">
    <property type="component" value="Unassembled WGS sequence"/>
</dbReference>
<organism evidence="1 2">
    <name type="scientific">Catenaria anguillulae PL171</name>
    <dbReference type="NCBI Taxonomy" id="765915"/>
    <lineage>
        <taxon>Eukaryota</taxon>
        <taxon>Fungi</taxon>
        <taxon>Fungi incertae sedis</taxon>
        <taxon>Blastocladiomycota</taxon>
        <taxon>Blastocladiomycetes</taxon>
        <taxon>Blastocladiales</taxon>
        <taxon>Catenariaceae</taxon>
        <taxon>Catenaria</taxon>
    </lineage>
</organism>
<accession>A0A1Y2H6N7</accession>
<sequence length="151" mass="17042">MQRLTSSCTRGTRPFFQRGINSERLVSPTSVKTLPLRGQEEHHTILLPTDAFRNGGSVLRPQFFAQPLATYDFLQRSAHQPLPNTTVSSRQLGWVSADTIAPSVPFTCQERTIWRNLTHAMVSSQRWARATLAVFQCTRTTRHPRSATPPL</sequence>